<name>A0A017HJX7_9RHOB</name>
<organism evidence="2 3">
    <name type="scientific">Rubellimicrobium mesophilum DSM 19309</name>
    <dbReference type="NCBI Taxonomy" id="442562"/>
    <lineage>
        <taxon>Bacteria</taxon>
        <taxon>Pseudomonadati</taxon>
        <taxon>Pseudomonadota</taxon>
        <taxon>Alphaproteobacteria</taxon>
        <taxon>Rhodobacterales</taxon>
        <taxon>Roseobacteraceae</taxon>
        <taxon>Rubellimicrobium</taxon>
    </lineage>
</organism>
<gene>
    <name evidence="2" type="ORF">Rumeso_04425</name>
</gene>
<accession>A0A017HJX7</accession>
<keyword evidence="1" id="KW-0472">Membrane</keyword>
<protein>
    <submittedName>
        <fullName evidence="2">Uncharacterized protein</fullName>
    </submittedName>
</protein>
<evidence type="ECO:0000313" key="3">
    <source>
        <dbReference type="Proteomes" id="UP000019666"/>
    </source>
</evidence>
<comment type="caution">
    <text evidence="2">The sequence shown here is derived from an EMBL/GenBank/DDBJ whole genome shotgun (WGS) entry which is preliminary data.</text>
</comment>
<reference evidence="2 3" key="1">
    <citation type="submission" date="2013-02" db="EMBL/GenBank/DDBJ databases">
        <authorList>
            <person name="Fiebig A."/>
            <person name="Goeker M."/>
            <person name="Klenk H.-P.P."/>
        </authorList>
    </citation>
    <scope>NUCLEOTIDE SEQUENCE [LARGE SCALE GENOMIC DNA]</scope>
    <source>
        <strain evidence="2 3">DSM 19309</strain>
    </source>
</reference>
<dbReference type="EMBL" id="AOSK01000124">
    <property type="protein sequence ID" value="EYD74054.1"/>
    <property type="molecule type" value="Genomic_DNA"/>
</dbReference>
<dbReference type="HOGENOM" id="CLU_876846_0_0_5"/>
<dbReference type="AlphaFoldDB" id="A0A017HJX7"/>
<sequence>MGQIERFGTILKEVGTGRIVGHLQETGALQAVLTQSGAFANPVSALVNAASGLGANFQLYRLDNKVDALRSMMGGIQSMQIANLALAGLGIGVSALGFALVKSRLDDISGKLDELASEIRSGFQDQRARALREAEANLRGELDNAAEGWHARDGGRETWSHVVKALSSIENVYVGEIGHAITEGSSVDNLTYLVDRYRVAVATKTECYVLLDEFAQGQAYAETAAGRTTEIFQHLNPVALTAGFAKTAPADARPLKLLSTSRAICLGLRELQDLHATAPLLLRRIGSLEIRGRDYVERLKHEPQEPLLVLSPEGQPA</sequence>
<keyword evidence="3" id="KW-1185">Reference proteome</keyword>
<keyword evidence="1" id="KW-1133">Transmembrane helix</keyword>
<proteinExistence type="predicted"/>
<evidence type="ECO:0000256" key="1">
    <source>
        <dbReference type="SAM" id="Phobius"/>
    </source>
</evidence>
<evidence type="ECO:0000313" key="2">
    <source>
        <dbReference type="EMBL" id="EYD74054.1"/>
    </source>
</evidence>
<feature type="transmembrane region" description="Helical" evidence="1">
    <location>
        <begin position="81"/>
        <end position="101"/>
    </location>
</feature>
<keyword evidence="1" id="KW-0812">Transmembrane</keyword>
<dbReference type="Proteomes" id="UP000019666">
    <property type="component" value="Unassembled WGS sequence"/>
</dbReference>